<dbReference type="InterPro" id="IPR027417">
    <property type="entry name" value="P-loop_NTPase"/>
</dbReference>
<reference evidence="8 9" key="1">
    <citation type="journal article" date="2015" name="Genome Announc.">
        <title>Expanding the biotechnology potential of lactobacilli through comparative genomics of 213 strains and associated genera.</title>
        <authorList>
            <person name="Sun Z."/>
            <person name="Harris H.M."/>
            <person name="McCann A."/>
            <person name="Guo C."/>
            <person name="Argimon S."/>
            <person name="Zhang W."/>
            <person name="Yang X."/>
            <person name="Jeffery I.B."/>
            <person name="Cooney J.C."/>
            <person name="Kagawa T.F."/>
            <person name="Liu W."/>
            <person name="Song Y."/>
            <person name="Salvetti E."/>
            <person name="Wrobel A."/>
            <person name="Rasinkangas P."/>
            <person name="Parkhill J."/>
            <person name="Rea M.C."/>
            <person name="O'Sullivan O."/>
            <person name="Ritari J."/>
            <person name="Douillard F.P."/>
            <person name="Paul Ross R."/>
            <person name="Yang R."/>
            <person name="Briner A.E."/>
            <person name="Felis G.E."/>
            <person name="de Vos W.M."/>
            <person name="Barrangou R."/>
            <person name="Klaenhammer T.R."/>
            <person name="Caufield P.W."/>
            <person name="Cui Y."/>
            <person name="Zhang H."/>
            <person name="O'Toole P.W."/>
        </authorList>
    </citation>
    <scope>NUCLEOTIDE SEQUENCE [LARGE SCALE GENOMIC DNA]</scope>
    <source>
        <strain evidence="8 9">DSM 22696</strain>
    </source>
</reference>
<keyword evidence="2 5" id="KW-0378">Hydrolase</keyword>
<dbReference type="PROSITE" id="PS51198">
    <property type="entry name" value="UVRD_HELICASE_ATP_BIND"/>
    <property type="match status" value="1"/>
</dbReference>
<dbReference type="GO" id="GO:0000725">
    <property type="term" value="P:recombinational repair"/>
    <property type="evidence" value="ECO:0007669"/>
    <property type="project" value="TreeGrafter"/>
</dbReference>
<dbReference type="SUPFAM" id="SSF52540">
    <property type="entry name" value="P-loop containing nucleoside triphosphate hydrolases"/>
    <property type="match status" value="1"/>
</dbReference>
<dbReference type="EMBL" id="BJUD01000014">
    <property type="protein sequence ID" value="GEK28646.1"/>
    <property type="molecule type" value="Genomic_DNA"/>
</dbReference>
<evidence type="ECO:0000313" key="9">
    <source>
        <dbReference type="Proteomes" id="UP000051139"/>
    </source>
</evidence>
<evidence type="ECO:0000256" key="4">
    <source>
        <dbReference type="ARBA" id="ARBA00022840"/>
    </source>
</evidence>
<dbReference type="GO" id="GO:0043138">
    <property type="term" value="F:3'-5' DNA helicase activity"/>
    <property type="evidence" value="ECO:0007669"/>
    <property type="project" value="TreeGrafter"/>
</dbReference>
<dbReference type="AlphaFoldDB" id="A0A0R2L6V8"/>
<dbReference type="Proteomes" id="UP000051139">
    <property type="component" value="Unassembled WGS sequence"/>
</dbReference>
<evidence type="ECO:0000256" key="3">
    <source>
        <dbReference type="ARBA" id="ARBA00022806"/>
    </source>
</evidence>
<dbReference type="GO" id="GO:0005524">
    <property type="term" value="F:ATP binding"/>
    <property type="evidence" value="ECO:0007669"/>
    <property type="project" value="UniProtKB-UniRule"/>
</dbReference>
<dbReference type="RefSeq" id="WP_057808446.1">
    <property type="nucleotide sequence ID" value="NZ_BJUD01000014.1"/>
</dbReference>
<evidence type="ECO:0000313" key="7">
    <source>
        <dbReference type="EMBL" id="GEK28646.1"/>
    </source>
</evidence>
<dbReference type="InterPro" id="IPR000212">
    <property type="entry name" value="DNA_helicase_UvrD/REP"/>
</dbReference>
<evidence type="ECO:0000256" key="1">
    <source>
        <dbReference type="ARBA" id="ARBA00022741"/>
    </source>
</evidence>
<keyword evidence="3 5" id="KW-0347">Helicase</keyword>
<reference evidence="7 10" key="2">
    <citation type="submission" date="2019-07" db="EMBL/GenBank/DDBJ databases">
        <title>Whole genome shotgun sequence of Lactobacillus siliginis NBRC 101315.</title>
        <authorList>
            <person name="Hosoyama A."/>
            <person name="Uohara A."/>
            <person name="Ohji S."/>
            <person name="Ichikawa N."/>
        </authorList>
    </citation>
    <scope>NUCLEOTIDE SEQUENCE [LARGE SCALE GENOMIC DNA]</scope>
    <source>
        <strain evidence="7 10">NBRC 101315</strain>
    </source>
</reference>
<dbReference type="Pfam" id="PF13245">
    <property type="entry name" value="AAA_19"/>
    <property type="match status" value="1"/>
</dbReference>
<dbReference type="PATRIC" id="fig|348151.3.peg.109"/>
<dbReference type="EMBL" id="JQCB01000001">
    <property type="protein sequence ID" value="KRN97185.1"/>
    <property type="molecule type" value="Genomic_DNA"/>
</dbReference>
<evidence type="ECO:0000259" key="6">
    <source>
        <dbReference type="PROSITE" id="PS51198"/>
    </source>
</evidence>
<dbReference type="GO" id="GO:0016787">
    <property type="term" value="F:hydrolase activity"/>
    <property type="evidence" value="ECO:0007669"/>
    <property type="project" value="UniProtKB-UniRule"/>
</dbReference>
<keyword evidence="4 5" id="KW-0067">ATP-binding</keyword>
<feature type="binding site" evidence="5">
    <location>
        <begin position="224"/>
        <end position="231"/>
    </location>
    <ligand>
        <name>ATP</name>
        <dbReference type="ChEBI" id="CHEBI:30616"/>
    </ligand>
</feature>
<name>A0A0R2L6V8_9LACO</name>
<dbReference type="InterPro" id="IPR014016">
    <property type="entry name" value="UvrD-like_ATP-bd"/>
</dbReference>
<organism evidence="8 9">
    <name type="scientific">Furfurilactobacillus siliginis</name>
    <dbReference type="NCBI Taxonomy" id="348151"/>
    <lineage>
        <taxon>Bacteria</taxon>
        <taxon>Bacillati</taxon>
        <taxon>Bacillota</taxon>
        <taxon>Bacilli</taxon>
        <taxon>Lactobacillales</taxon>
        <taxon>Lactobacillaceae</taxon>
        <taxon>Furfurilactobacillus</taxon>
    </lineage>
</organism>
<dbReference type="GO" id="GO:0003677">
    <property type="term" value="F:DNA binding"/>
    <property type="evidence" value="ECO:0007669"/>
    <property type="project" value="InterPro"/>
</dbReference>
<evidence type="ECO:0000256" key="5">
    <source>
        <dbReference type="PROSITE-ProRule" id="PRU00560"/>
    </source>
</evidence>
<protein>
    <submittedName>
        <fullName evidence="8">Superfamily I DNA and RNA helicase-like protein</fullName>
    </submittedName>
</protein>
<evidence type="ECO:0000256" key="2">
    <source>
        <dbReference type="ARBA" id="ARBA00022801"/>
    </source>
</evidence>
<keyword evidence="1 5" id="KW-0547">Nucleotide-binding</keyword>
<comment type="caution">
    <text evidence="8">The sequence shown here is derived from an EMBL/GenBank/DDBJ whole genome shotgun (WGS) entry which is preliminary data.</text>
</comment>
<dbReference type="OrthoDB" id="9787585at2"/>
<proteinExistence type="predicted"/>
<dbReference type="PANTHER" id="PTHR11070:SF17">
    <property type="entry name" value="DNA HELICASE IV"/>
    <property type="match status" value="1"/>
</dbReference>
<dbReference type="Proteomes" id="UP000321429">
    <property type="component" value="Unassembled WGS sequence"/>
</dbReference>
<keyword evidence="9" id="KW-1185">Reference proteome</keyword>
<evidence type="ECO:0000313" key="8">
    <source>
        <dbReference type="EMBL" id="KRN97185.1"/>
    </source>
</evidence>
<dbReference type="STRING" id="348151.IV55_GL000106"/>
<dbReference type="PANTHER" id="PTHR11070">
    <property type="entry name" value="UVRD / RECB / PCRA DNA HELICASE FAMILY MEMBER"/>
    <property type="match status" value="1"/>
</dbReference>
<evidence type="ECO:0000313" key="10">
    <source>
        <dbReference type="Proteomes" id="UP000321429"/>
    </source>
</evidence>
<dbReference type="Gene3D" id="3.40.50.300">
    <property type="entry name" value="P-loop containing nucleotide triphosphate hydrolases"/>
    <property type="match status" value="2"/>
</dbReference>
<accession>A0A0R2L6V8</accession>
<dbReference type="GO" id="GO:0005829">
    <property type="term" value="C:cytosol"/>
    <property type="evidence" value="ECO:0007669"/>
    <property type="project" value="TreeGrafter"/>
</dbReference>
<feature type="domain" description="UvrD-like helicase ATP-binding" evidence="6">
    <location>
        <begin position="203"/>
        <end position="464"/>
    </location>
</feature>
<gene>
    <name evidence="8" type="ORF">IV55_GL000106</name>
    <name evidence="7" type="ORF">LSI01_09570</name>
</gene>
<sequence>METEAQHLHTIFNTLTTDVHKLTKRLAALTTEGRSVKQQLGQDGHLDLGSITETLDTFANIEANNRQIDALNVRYDATSIRLAHAKLLIPQAYFAKLTLDYGDDDPEAVYLGKVGYADDDAHDLIYDWRAPVAEAYYANRTGATSYQANNRTIEVTVLGRRQFVIDHDRLVSVVNTTAALTDELLLAVLAENRRDGLQEITATIQAEQNAIIRETQHPVVLVDGVAGSGKTSVLLQRVAFQLYQHRGDWSPDAVLLITPNKAFRQYIQGVLPALGEQEPLSVTYPTLIHQLGTQFGFADVTQANNHIVQLAKRIQQPVDLTPLQLPENALHQTSATMPFVARMRGVWRWLAAVHQLPDDPASWLNWHTVAHMLGVSSLTTYDQLYLLFALTDYHQTSTKAVFIDEAQDYDDDTWALLTTIFGTAEFTIVGDHRQRLFGTAPSITTWFTNRSVQPLNLTTSYRATGAITAFFAQYATEWSPLIQAVQAPGLMPTQRKLTTWSELLATNKLADDQSLGIITPTPAAAKRLADEIPDTTRLTRQGQTKISAGINILDLVTAKGLEFDHVIIVDWDSDYYTDPQNGANRRYVAASRGTKTLTLLT</sequence>